<sequence>MNLGILLESKKSSSESSSICSQLLFDVKIPTFVASQTRYPSYLRYAESDFSFSRQALADTSPSWELLIEDGAEGGPVKKSNLNSGIGRTTFFKLSVIDCDELGFMTKSSMRNNFKKLYHAEWLGRYCLAHSVFVRFAVWLPHTRHVLRIVALQIFKPDFWITLVLHHAVQLVIGVQCWRVPFMVLFEMVSVHLLDENNCLMKIQVTANGLGQIVCQRWEVCNLTLAFQKSQVEKNTALDDTLCAEFRDVSFEPQQLHLVSKLRCAGFVGQHESFGLVVDGFRKRSKIESLDAQPCKTSCKLIRKVHQRTVKQENKANYEFRHQLDPPFVQ</sequence>
<proteinExistence type="predicted"/>
<accession>A0A9P8T1Y1</accession>
<keyword evidence="2" id="KW-1185">Reference proteome</keyword>
<gene>
    <name evidence="1" type="ORF">OGATHE_004622</name>
</gene>
<evidence type="ECO:0000313" key="2">
    <source>
        <dbReference type="Proteomes" id="UP000788993"/>
    </source>
</evidence>
<evidence type="ECO:0000313" key="1">
    <source>
        <dbReference type="EMBL" id="KAH3663046.1"/>
    </source>
</evidence>
<organism evidence="1 2">
    <name type="scientific">Ogataea polymorpha</name>
    <dbReference type="NCBI Taxonomy" id="460523"/>
    <lineage>
        <taxon>Eukaryota</taxon>
        <taxon>Fungi</taxon>
        <taxon>Dikarya</taxon>
        <taxon>Ascomycota</taxon>
        <taxon>Saccharomycotina</taxon>
        <taxon>Pichiomycetes</taxon>
        <taxon>Pichiales</taxon>
        <taxon>Pichiaceae</taxon>
        <taxon>Ogataea</taxon>
    </lineage>
</organism>
<reference evidence="1" key="1">
    <citation type="journal article" date="2021" name="Open Biol.">
        <title>Shared evolutionary footprints suggest mitochondrial oxidative damage underlies multiple complex I losses in fungi.</title>
        <authorList>
            <person name="Schikora-Tamarit M.A."/>
            <person name="Marcet-Houben M."/>
            <person name="Nosek J."/>
            <person name="Gabaldon T."/>
        </authorList>
    </citation>
    <scope>NUCLEOTIDE SEQUENCE</scope>
    <source>
        <strain evidence="1">NCAIM Y.01608</strain>
    </source>
</reference>
<dbReference type="AlphaFoldDB" id="A0A9P8T1Y1"/>
<dbReference type="EMBL" id="JAEUBD010001266">
    <property type="protein sequence ID" value="KAH3663046.1"/>
    <property type="molecule type" value="Genomic_DNA"/>
</dbReference>
<reference evidence="1" key="2">
    <citation type="submission" date="2021-01" db="EMBL/GenBank/DDBJ databases">
        <authorList>
            <person name="Schikora-Tamarit M.A."/>
        </authorList>
    </citation>
    <scope>NUCLEOTIDE SEQUENCE</scope>
    <source>
        <strain evidence="1">NCAIM Y.01608</strain>
    </source>
</reference>
<protein>
    <submittedName>
        <fullName evidence="1">Uncharacterized protein</fullName>
    </submittedName>
</protein>
<name>A0A9P8T1Y1_9ASCO</name>
<comment type="caution">
    <text evidence="1">The sequence shown here is derived from an EMBL/GenBank/DDBJ whole genome shotgun (WGS) entry which is preliminary data.</text>
</comment>
<dbReference type="Proteomes" id="UP000788993">
    <property type="component" value="Unassembled WGS sequence"/>
</dbReference>